<dbReference type="PANTHER" id="PTHR30349:SF41">
    <property type="entry name" value="INTEGRASE_RECOMBINASE PROTEIN MJ0367-RELATED"/>
    <property type="match status" value="1"/>
</dbReference>
<reference evidence="8 9" key="1">
    <citation type="submission" date="2018-08" db="EMBL/GenBank/DDBJ databases">
        <title>Flavobacterium tibetense sp. nov., isolated from a wetland YonghuCo on Tibetan Plateau.</title>
        <authorList>
            <person name="Phurbu D."/>
            <person name="Lu H."/>
            <person name="Xing P."/>
        </authorList>
    </citation>
    <scope>NUCLEOTIDE SEQUENCE [LARGE SCALE GENOMIC DNA]</scope>
    <source>
        <strain evidence="8 9">DJC</strain>
    </source>
</reference>
<dbReference type="InterPro" id="IPR050090">
    <property type="entry name" value="Tyrosine_recombinase_XerCD"/>
</dbReference>
<dbReference type="AlphaFoldDB" id="A0A411Z4C1"/>
<dbReference type="Proteomes" id="UP000284547">
    <property type="component" value="Unassembled WGS sequence"/>
</dbReference>
<protein>
    <submittedName>
        <fullName evidence="8">Site-specific integrase</fullName>
    </submittedName>
</protein>
<dbReference type="EMBL" id="QWEY01000003">
    <property type="protein sequence ID" value="RGP37928.1"/>
    <property type="molecule type" value="Genomic_DNA"/>
</dbReference>
<evidence type="ECO:0000256" key="2">
    <source>
        <dbReference type="ARBA" id="ARBA00022908"/>
    </source>
</evidence>
<keyword evidence="9" id="KW-1185">Reference proteome</keyword>
<dbReference type="Gene3D" id="1.10.150.130">
    <property type="match status" value="1"/>
</dbReference>
<dbReference type="GO" id="GO:0006310">
    <property type="term" value="P:DNA recombination"/>
    <property type="evidence" value="ECO:0007669"/>
    <property type="project" value="UniProtKB-KW"/>
</dbReference>
<dbReference type="GO" id="GO:0015074">
    <property type="term" value="P:DNA integration"/>
    <property type="evidence" value="ECO:0007669"/>
    <property type="project" value="UniProtKB-KW"/>
</dbReference>
<evidence type="ECO:0000259" key="7">
    <source>
        <dbReference type="PROSITE" id="PS51900"/>
    </source>
</evidence>
<dbReference type="SUPFAM" id="SSF56349">
    <property type="entry name" value="DNA breaking-rejoining enzymes"/>
    <property type="match status" value="1"/>
</dbReference>
<keyword evidence="3 5" id="KW-0238">DNA-binding</keyword>
<dbReference type="InterPro" id="IPR013762">
    <property type="entry name" value="Integrase-like_cat_sf"/>
</dbReference>
<dbReference type="InterPro" id="IPR011010">
    <property type="entry name" value="DNA_brk_join_enz"/>
</dbReference>
<dbReference type="RefSeq" id="WP_118151051.1">
    <property type="nucleotide sequence ID" value="NZ_QWEY01000003.1"/>
</dbReference>
<evidence type="ECO:0000313" key="9">
    <source>
        <dbReference type="Proteomes" id="UP000284547"/>
    </source>
</evidence>
<evidence type="ECO:0000256" key="3">
    <source>
        <dbReference type="ARBA" id="ARBA00023125"/>
    </source>
</evidence>
<evidence type="ECO:0000256" key="4">
    <source>
        <dbReference type="ARBA" id="ARBA00023172"/>
    </source>
</evidence>
<comment type="caution">
    <text evidence="8">The sequence shown here is derived from an EMBL/GenBank/DDBJ whole genome shotgun (WGS) entry which is preliminary data.</text>
</comment>
<proteinExistence type="inferred from homology"/>
<evidence type="ECO:0000256" key="1">
    <source>
        <dbReference type="ARBA" id="ARBA00008857"/>
    </source>
</evidence>
<dbReference type="InterPro" id="IPR010998">
    <property type="entry name" value="Integrase_recombinase_N"/>
</dbReference>
<dbReference type="PANTHER" id="PTHR30349">
    <property type="entry name" value="PHAGE INTEGRASE-RELATED"/>
    <property type="match status" value="1"/>
</dbReference>
<dbReference type="OrthoDB" id="6388170at2"/>
<gene>
    <name evidence="8" type="ORF">D1012_08570</name>
</gene>
<organism evidence="8 9">
    <name type="scientific">Pseudotabrizicola alkalilacus</name>
    <dbReference type="NCBI Taxonomy" id="2305252"/>
    <lineage>
        <taxon>Bacteria</taxon>
        <taxon>Pseudomonadati</taxon>
        <taxon>Pseudomonadota</taxon>
        <taxon>Alphaproteobacteria</taxon>
        <taxon>Rhodobacterales</taxon>
        <taxon>Paracoccaceae</taxon>
        <taxon>Pseudotabrizicola</taxon>
    </lineage>
</organism>
<dbReference type="CDD" id="cd00796">
    <property type="entry name" value="INT_Rci_Hp1_C"/>
    <property type="match status" value="1"/>
</dbReference>
<dbReference type="InterPro" id="IPR044068">
    <property type="entry name" value="CB"/>
</dbReference>
<keyword evidence="4" id="KW-0233">DNA recombination</keyword>
<feature type="domain" description="Tyr recombinase" evidence="6">
    <location>
        <begin position="174"/>
        <end position="348"/>
    </location>
</feature>
<dbReference type="Pfam" id="PF00589">
    <property type="entry name" value="Phage_integrase"/>
    <property type="match status" value="1"/>
</dbReference>
<accession>A0A411Z4C1</accession>
<evidence type="ECO:0000259" key="6">
    <source>
        <dbReference type="PROSITE" id="PS51898"/>
    </source>
</evidence>
<dbReference type="GO" id="GO:0003677">
    <property type="term" value="F:DNA binding"/>
    <property type="evidence" value="ECO:0007669"/>
    <property type="project" value="UniProtKB-UniRule"/>
</dbReference>
<sequence length="355" mass="39941">MATITARPRKDGTIGYTAQIKIKRGGKVIFSQAQTFDRESAAATWAKKKEAALAKPGGLDAARKTKGNLGDMIDKYVELFRKDIGRTKEQVLLALKGYAIAEKAMDEITSADVVDLARELGNGRKPQTVQNYLSHLSAVFSIARATWGADIDRNVMRDAMEAAKHFGMVAKSAKRDRRPTVDEMTRLMLHFEAKTRRRNSMPMQKVAAFAMFSTRRQEEITRIRWADLEEGRVLIRDMKHPGDKIGNDTWCNLPPEAEAIARAMPKVAAEIFPFSTDAISAAFTRACQTLGIEDLHFHDLRHEGASRLFEMGNTIPRVAEVTGHRTWQSLQRYSHLRQTGDKWAGWVWADLLAQK</sequence>
<feature type="domain" description="Core-binding (CB)" evidence="7">
    <location>
        <begin position="67"/>
        <end position="144"/>
    </location>
</feature>
<dbReference type="InterPro" id="IPR002104">
    <property type="entry name" value="Integrase_catalytic"/>
</dbReference>
<dbReference type="Gene3D" id="1.10.443.10">
    <property type="entry name" value="Intergrase catalytic core"/>
    <property type="match status" value="1"/>
</dbReference>
<dbReference type="PROSITE" id="PS51900">
    <property type="entry name" value="CB"/>
    <property type="match status" value="1"/>
</dbReference>
<dbReference type="PROSITE" id="PS51898">
    <property type="entry name" value="TYR_RECOMBINASE"/>
    <property type="match status" value="1"/>
</dbReference>
<keyword evidence="2" id="KW-0229">DNA integration</keyword>
<evidence type="ECO:0000256" key="5">
    <source>
        <dbReference type="PROSITE-ProRule" id="PRU01248"/>
    </source>
</evidence>
<comment type="similarity">
    <text evidence="1">Belongs to the 'phage' integrase family.</text>
</comment>
<name>A0A411Z4C1_9RHOB</name>
<evidence type="ECO:0000313" key="8">
    <source>
        <dbReference type="EMBL" id="RGP37928.1"/>
    </source>
</evidence>